<dbReference type="CDD" id="cd06779">
    <property type="entry name" value="cpPDZ_Deg_HtrA-like"/>
    <property type="match status" value="1"/>
</dbReference>
<dbReference type="InterPro" id="IPR036034">
    <property type="entry name" value="PDZ_sf"/>
</dbReference>
<keyword evidence="3" id="KW-0378">Hydrolase</keyword>
<evidence type="ECO:0000313" key="7">
    <source>
        <dbReference type="Proteomes" id="UP000230431"/>
    </source>
</evidence>
<comment type="similarity">
    <text evidence="1">Belongs to the peptidase S1C family.</text>
</comment>
<dbReference type="AlphaFoldDB" id="A0A2H0RJ36"/>
<dbReference type="SUPFAM" id="SSF50494">
    <property type="entry name" value="Trypsin-like serine proteases"/>
    <property type="match status" value="1"/>
</dbReference>
<dbReference type="PRINTS" id="PR00834">
    <property type="entry name" value="PROTEASES2C"/>
</dbReference>
<dbReference type="Pfam" id="PF13180">
    <property type="entry name" value="PDZ_2"/>
    <property type="match status" value="1"/>
</dbReference>
<evidence type="ECO:0000256" key="2">
    <source>
        <dbReference type="ARBA" id="ARBA00022670"/>
    </source>
</evidence>
<evidence type="ECO:0000256" key="3">
    <source>
        <dbReference type="ARBA" id="ARBA00022801"/>
    </source>
</evidence>
<feature type="transmembrane region" description="Helical" evidence="4">
    <location>
        <begin position="12"/>
        <end position="32"/>
    </location>
</feature>
<evidence type="ECO:0000313" key="6">
    <source>
        <dbReference type="EMBL" id="PIR45795.1"/>
    </source>
</evidence>
<comment type="caution">
    <text evidence="6">The sequence shown here is derived from an EMBL/GenBank/DDBJ whole genome shotgun (WGS) entry which is preliminary data.</text>
</comment>
<dbReference type="SUPFAM" id="SSF50156">
    <property type="entry name" value="PDZ domain-like"/>
    <property type="match status" value="1"/>
</dbReference>
<reference evidence="6 7" key="1">
    <citation type="submission" date="2017-09" db="EMBL/GenBank/DDBJ databases">
        <title>Depth-based differentiation of microbial function through sediment-hosted aquifers and enrichment of novel symbionts in the deep terrestrial subsurface.</title>
        <authorList>
            <person name="Probst A.J."/>
            <person name="Ladd B."/>
            <person name="Jarett J.K."/>
            <person name="Geller-Mcgrath D.E."/>
            <person name="Sieber C.M."/>
            <person name="Emerson J.B."/>
            <person name="Anantharaman K."/>
            <person name="Thomas B.C."/>
            <person name="Malmstrom R."/>
            <person name="Stieglmeier M."/>
            <person name="Klingl A."/>
            <person name="Woyke T."/>
            <person name="Ryan C.M."/>
            <person name="Banfield J.F."/>
        </authorList>
    </citation>
    <scope>NUCLEOTIDE SEQUENCE [LARGE SCALE GENOMIC DNA]</scope>
    <source>
        <strain evidence="6">CG10_big_fil_rev_8_21_14_0_10_49_38</strain>
    </source>
</reference>
<dbReference type="InterPro" id="IPR001478">
    <property type="entry name" value="PDZ"/>
</dbReference>
<keyword evidence="4" id="KW-1133">Transmembrane helix</keyword>
<dbReference type="PROSITE" id="PS50106">
    <property type="entry name" value="PDZ"/>
    <property type="match status" value="1"/>
</dbReference>
<accession>A0A2H0RJ36</accession>
<name>A0A2H0RJ36_9BACT</name>
<dbReference type="InterPro" id="IPR043504">
    <property type="entry name" value="Peptidase_S1_PA_chymotrypsin"/>
</dbReference>
<dbReference type="GO" id="GO:0004252">
    <property type="term" value="F:serine-type endopeptidase activity"/>
    <property type="evidence" value="ECO:0007669"/>
    <property type="project" value="InterPro"/>
</dbReference>
<keyword evidence="2" id="KW-0645">Protease</keyword>
<evidence type="ECO:0000256" key="1">
    <source>
        <dbReference type="ARBA" id="ARBA00010541"/>
    </source>
</evidence>
<dbReference type="PANTHER" id="PTHR43343">
    <property type="entry name" value="PEPTIDASE S12"/>
    <property type="match status" value="1"/>
</dbReference>
<dbReference type="InterPro" id="IPR001940">
    <property type="entry name" value="Peptidase_S1C"/>
</dbReference>
<evidence type="ECO:0000259" key="5">
    <source>
        <dbReference type="PROSITE" id="PS50106"/>
    </source>
</evidence>
<evidence type="ECO:0000256" key="4">
    <source>
        <dbReference type="SAM" id="Phobius"/>
    </source>
</evidence>
<sequence length="411" mass="44050">MNHKDLLRHTTLTVGIALVTTILTGANFLIWVKHNPSSFVQLITPNTPTNKNAASTAFLYPSESVVVDTVKKANPAVIAITVSKNVPVYEEYLERMPSPFEDFFGEDFWGNFTVPQLRQKGTELREVGGGSGFLVSTDGYIVTNRHVVSDEKAEYTVFTNDGKKHEAKVIARDPSLDLAVIKINGSGFEHLSFGDSDKLEIGQTVIAIGNALAEFRNTVSVGVVSGLSRSITASDRMGGFEALDQLIQTDAGINPGNSGGPLINLSGEVVGVNVAVADGAENIGFALSANSVKSVVESVKTTGKIVRPHLGVRYIEIDEKIKEKNKLSVDYGVLVQRGAEISDLAVIPGSPANKAGIVENDIILEIDGIKLTSDQSLAAIIRTKKVGDTVTLKINHKGQEKTVTAKLEEIK</sequence>
<feature type="domain" description="PDZ" evidence="5">
    <location>
        <begin position="314"/>
        <end position="398"/>
    </location>
</feature>
<dbReference type="InterPro" id="IPR009003">
    <property type="entry name" value="Peptidase_S1_PA"/>
</dbReference>
<protein>
    <recommendedName>
        <fullName evidence="5">PDZ domain-containing protein</fullName>
    </recommendedName>
</protein>
<keyword evidence="4" id="KW-0472">Membrane</keyword>
<keyword evidence="4" id="KW-0812">Transmembrane</keyword>
<gene>
    <name evidence="6" type="ORF">COV08_03145</name>
</gene>
<dbReference type="Gene3D" id="2.30.42.10">
    <property type="match status" value="1"/>
</dbReference>
<dbReference type="Pfam" id="PF13365">
    <property type="entry name" value="Trypsin_2"/>
    <property type="match status" value="1"/>
</dbReference>
<proteinExistence type="inferred from homology"/>
<dbReference type="Gene3D" id="2.40.10.10">
    <property type="entry name" value="Trypsin-like serine proteases"/>
    <property type="match status" value="2"/>
</dbReference>
<dbReference type="Proteomes" id="UP000230431">
    <property type="component" value="Unassembled WGS sequence"/>
</dbReference>
<dbReference type="InterPro" id="IPR051201">
    <property type="entry name" value="Chloro_Bact_Ser_Proteases"/>
</dbReference>
<dbReference type="SMART" id="SM00228">
    <property type="entry name" value="PDZ"/>
    <property type="match status" value="1"/>
</dbReference>
<dbReference type="EMBL" id="PCYK01000028">
    <property type="protein sequence ID" value="PIR45795.1"/>
    <property type="molecule type" value="Genomic_DNA"/>
</dbReference>
<organism evidence="6 7">
    <name type="scientific">Candidatus Vogelbacteria bacterium CG10_big_fil_rev_8_21_14_0_10_49_38</name>
    <dbReference type="NCBI Taxonomy" id="1975043"/>
    <lineage>
        <taxon>Bacteria</taxon>
        <taxon>Candidatus Vogeliibacteriota</taxon>
    </lineage>
</organism>
<dbReference type="GO" id="GO:0006508">
    <property type="term" value="P:proteolysis"/>
    <property type="evidence" value="ECO:0007669"/>
    <property type="project" value="UniProtKB-KW"/>
</dbReference>
<dbReference type="PANTHER" id="PTHR43343:SF3">
    <property type="entry name" value="PROTEASE DO-LIKE 8, CHLOROPLASTIC"/>
    <property type="match status" value="1"/>
</dbReference>